<feature type="transmembrane region" description="Helical" evidence="6">
    <location>
        <begin position="155"/>
        <end position="176"/>
    </location>
</feature>
<dbReference type="InterPro" id="IPR052983">
    <property type="entry name" value="MFS_Riboflavin_Transporter"/>
</dbReference>
<feature type="transmembrane region" description="Helical" evidence="6">
    <location>
        <begin position="407"/>
        <end position="426"/>
    </location>
</feature>
<dbReference type="Gene3D" id="1.20.1250.20">
    <property type="entry name" value="MFS general substrate transporter like domains"/>
    <property type="match status" value="2"/>
</dbReference>
<dbReference type="PROSITE" id="PS50850">
    <property type="entry name" value="MFS"/>
    <property type="match status" value="1"/>
</dbReference>
<dbReference type="PANTHER" id="PTHR43385">
    <property type="entry name" value="RIBOFLAVIN TRANSPORTER RIBJ"/>
    <property type="match status" value="1"/>
</dbReference>
<gene>
    <name evidence="8" type="ORF">SAMN04487949_3578</name>
</gene>
<protein>
    <submittedName>
        <fullName evidence="8">MFS transporter, OFA family, oxalate/formate antiporter</fullName>
    </submittedName>
</protein>
<feature type="transmembrane region" description="Helical" evidence="6">
    <location>
        <begin position="70"/>
        <end position="91"/>
    </location>
</feature>
<dbReference type="EMBL" id="FNHL01000007">
    <property type="protein sequence ID" value="SDN18290.1"/>
    <property type="molecule type" value="Genomic_DNA"/>
</dbReference>
<proteinExistence type="predicted"/>
<comment type="subcellular location">
    <subcellularLocation>
        <location evidence="1">Membrane</location>
        <topology evidence="1">Multi-pass membrane protein</topology>
    </subcellularLocation>
</comment>
<feature type="transmembrane region" description="Helical" evidence="6">
    <location>
        <begin position="341"/>
        <end position="366"/>
    </location>
</feature>
<dbReference type="STRING" id="660521.SAMN04487949_3578"/>
<dbReference type="InterPro" id="IPR020846">
    <property type="entry name" value="MFS_dom"/>
</dbReference>
<dbReference type="Proteomes" id="UP000199451">
    <property type="component" value="Unassembled WGS sequence"/>
</dbReference>
<evidence type="ECO:0000259" key="7">
    <source>
        <dbReference type="PROSITE" id="PS50850"/>
    </source>
</evidence>
<evidence type="ECO:0000256" key="4">
    <source>
        <dbReference type="ARBA" id="ARBA00022989"/>
    </source>
</evidence>
<organism evidence="8 9">
    <name type="scientific">Halogranum gelatinilyticum</name>
    <dbReference type="NCBI Taxonomy" id="660521"/>
    <lineage>
        <taxon>Archaea</taxon>
        <taxon>Methanobacteriati</taxon>
        <taxon>Methanobacteriota</taxon>
        <taxon>Stenosarchaea group</taxon>
        <taxon>Halobacteria</taxon>
        <taxon>Halobacteriales</taxon>
        <taxon>Haloferacaceae</taxon>
    </lineage>
</organism>
<keyword evidence="4 6" id="KW-1133">Transmembrane helix</keyword>
<evidence type="ECO:0000256" key="2">
    <source>
        <dbReference type="ARBA" id="ARBA00022448"/>
    </source>
</evidence>
<feature type="transmembrane region" description="Helical" evidence="6">
    <location>
        <begin position="283"/>
        <end position="303"/>
    </location>
</feature>
<keyword evidence="2" id="KW-0813">Transport</keyword>
<keyword evidence="3 6" id="KW-0812">Transmembrane</keyword>
<dbReference type="InterPro" id="IPR036259">
    <property type="entry name" value="MFS_trans_sf"/>
</dbReference>
<feature type="transmembrane region" description="Helical" evidence="6">
    <location>
        <begin position="378"/>
        <end position="401"/>
    </location>
</feature>
<dbReference type="InterPro" id="IPR011701">
    <property type="entry name" value="MFS"/>
</dbReference>
<feature type="transmembrane region" description="Helical" evidence="6">
    <location>
        <begin position="32"/>
        <end position="50"/>
    </location>
</feature>
<evidence type="ECO:0000256" key="6">
    <source>
        <dbReference type="SAM" id="Phobius"/>
    </source>
</evidence>
<accession>A0A1G9ZA75</accession>
<dbReference type="AlphaFoldDB" id="A0A1G9ZA75"/>
<evidence type="ECO:0000256" key="1">
    <source>
        <dbReference type="ARBA" id="ARBA00004141"/>
    </source>
</evidence>
<evidence type="ECO:0000256" key="3">
    <source>
        <dbReference type="ARBA" id="ARBA00022692"/>
    </source>
</evidence>
<sequence length="446" mass="47199">MSGDTGSTAGSSETDSPDYGARAREELGFSRWWLVVAAALAMAVVSPYQYVWSSIEGPMAADLDIPLTQLGLVFTLFVIVQSGSQFPVGWWRDEHGPRLLTLGAAALAGGSYYLLSYATEVWQLYLLYSLGALGVGIVYTISVNTALKWFPDRKGLTTGVGTMAFAAGAALFIPYVRANATTGAYDAVLQNMGLVIGLGILVAAVVLRDPPQSWFDARKADQAAEAEANGEGEATRARDYHWREMLRTWQFWLMYGMFVAVSGAGLMLTAKIVSFAQAVELDAATVTAAATLLPVAGGVGRLVLGELSDRLNRRLAMAASFSLCGLGLFAVVAFGQTGTTAGFLAAVVIATFFWSPQYTLFPSIVADYYGEEGSSANYALLYSGKMWGGVFGGAVAAWVVTQIGWPMTFQFGGVLALLAGVAALALREPGPAANEAPRTTTAVDND</sequence>
<dbReference type="CDD" id="cd17353">
    <property type="entry name" value="MFS_OFA_like"/>
    <property type="match status" value="1"/>
</dbReference>
<evidence type="ECO:0000313" key="9">
    <source>
        <dbReference type="Proteomes" id="UP000199451"/>
    </source>
</evidence>
<feature type="transmembrane region" description="Helical" evidence="6">
    <location>
        <begin position="252"/>
        <end position="277"/>
    </location>
</feature>
<evidence type="ECO:0000256" key="5">
    <source>
        <dbReference type="ARBA" id="ARBA00023136"/>
    </source>
</evidence>
<dbReference type="SUPFAM" id="SSF103473">
    <property type="entry name" value="MFS general substrate transporter"/>
    <property type="match status" value="1"/>
</dbReference>
<dbReference type="GO" id="GO:0022857">
    <property type="term" value="F:transmembrane transporter activity"/>
    <property type="evidence" value="ECO:0007669"/>
    <property type="project" value="InterPro"/>
</dbReference>
<keyword evidence="9" id="KW-1185">Reference proteome</keyword>
<feature type="domain" description="Major facilitator superfamily (MFS) profile" evidence="7">
    <location>
        <begin position="34"/>
        <end position="431"/>
    </location>
</feature>
<keyword evidence="5 6" id="KW-0472">Membrane</keyword>
<feature type="transmembrane region" description="Helical" evidence="6">
    <location>
        <begin position="98"/>
        <end position="115"/>
    </location>
</feature>
<dbReference type="GO" id="GO:0016020">
    <property type="term" value="C:membrane"/>
    <property type="evidence" value="ECO:0007669"/>
    <property type="project" value="UniProtKB-SubCell"/>
</dbReference>
<dbReference type="RefSeq" id="WP_089699711.1">
    <property type="nucleotide sequence ID" value="NZ_FNHL01000007.1"/>
</dbReference>
<feature type="transmembrane region" description="Helical" evidence="6">
    <location>
        <begin position="188"/>
        <end position="207"/>
    </location>
</feature>
<evidence type="ECO:0000313" key="8">
    <source>
        <dbReference type="EMBL" id="SDN18290.1"/>
    </source>
</evidence>
<dbReference type="PANTHER" id="PTHR43385:SF1">
    <property type="entry name" value="RIBOFLAVIN TRANSPORTER RIBJ"/>
    <property type="match status" value="1"/>
</dbReference>
<dbReference type="OrthoDB" id="359492at2157"/>
<feature type="transmembrane region" description="Helical" evidence="6">
    <location>
        <begin position="121"/>
        <end position="143"/>
    </location>
</feature>
<dbReference type="Pfam" id="PF07690">
    <property type="entry name" value="MFS_1"/>
    <property type="match status" value="1"/>
</dbReference>
<feature type="transmembrane region" description="Helical" evidence="6">
    <location>
        <begin position="315"/>
        <end position="335"/>
    </location>
</feature>
<reference evidence="9" key="1">
    <citation type="submission" date="2016-10" db="EMBL/GenBank/DDBJ databases">
        <authorList>
            <person name="Varghese N."/>
            <person name="Submissions S."/>
        </authorList>
    </citation>
    <scope>NUCLEOTIDE SEQUENCE [LARGE SCALE GENOMIC DNA]</scope>
    <source>
        <strain evidence="9">CGMCC 1.10119</strain>
    </source>
</reference>
<name>A0A1G9ZA75_9EURY</name>